<comment type="caution">
    <text evidence="1">The sequence shown here is derived from an EMBL/GenBank/DDBJ whole genome shotgun (WGS) entry which is preliminary data.</text>
</comment>
<gene>
    <name evidence="1" type="ORF">Pint_14903</name>
</gene>
<organism evidence="1 2">
    <name type="scientific">Pistacia integerrima</name>
    <dbReference type="NCBI Taxonomy" id="434235"/>
    <lineage>
        <taxon>Eukaryota</taxon>
        <taxon>Viridiplantae</taxon>
        <taxon>Streptophyta</taxon>
        <taxon>Embryophyta</taxon>
        <taxon>Tracheophyta</taxon>
        <taxon>Spermatophyta</taxon>
        <taxon>Magnoliopsida</taxon>
        <taxon>eudicotyledons</taxon>
        <taxon>Gunneridae</taxon>
        <taxon>Pentapetalae</taxon>
        <taxon>rosids</taxon>
        <taxon>malvids</taxon>
        <taxon>Sapindales</taxon>
        <taxon>Anacardiaceae</taxon>
        <taxon>Pistacia</taxon>
    </lineage>
</organism>
<accession>A0ACC0ZF72</accession>
<proteinExistence type="predicted"/>
<protein>
    <submittedName>
        <fullName evidence="1">Uncharacterized protein</fullName>
    </submittedName>
</protein>
<name>A0ACC0ZF72_9ROSI</name>
<dbReference type="Proteomes" id="UP001163603">
    <property type="component" value="Chromosome 2"/>
</dbReference>
<dbReference type="EMBL" id="CM047737">
    <property type="protein sequence ID" value="KAJ0049090.1"/>
    <property type="molecule type" value="Genomic_DNA"/>
</dbReference>
<reference evidence="2" key="1">
    <citation type="journal article" date="2023" name="G3 (Bethesda)">
        <title>Genome assembly and association tests identify interacting loci associated with vigor, precocity, and sex in interspecific pistachio rootstocks.</title>
        <authorList>
            <person name="Palmer W."/>
            <person name="Jacygrad E."/>
            <person name="Sagayaradj S."/>
            <person name="Cavanaugh K."/>
            <person name="Han R."/>
            <person name="Bertier L."/>
            <person name="Beede B."/>
            <person name="Kafkas S."/>
            <person name="Golino D."/>
            <person name="Preece J."/>
            <person name="Michelmore R."/>
        </authorList>
    </citation>
    <scope>NUCLEOTIDE SEQUENCE [LARGE SCALE GENOMIC DNA]</scope>
</reference>
<keyword evidence="2" id="KW-1185">Reference proteome</keyword>
<evidence type="ECO:0000313" key="2">
    <source>
        <dbReference type="Proteomes" id="UP001163603"/>
    </source>
</evidence>
<evidence type="ECO:0000313" key="1">
    <source>
        <dbReference type="EMBL" id="KAJ0049090.1"/>
    </source>
</evidence>
<sequence length="370" mass="40875">MGCASSKRIEAATGVDVYRPAPASFAVFDINAIQEPWLTGDNDKSQENQEKPTHVPAPILEKLNKFETDAPHSWDEVSKALEDLKPTINNDTTAKSPTKPAPPVKTAMQRPTPPRKSASFHTLEEFDEKISSKPANKELKKTQSMRTEETNKKKPELNKINNEPNKSEPRVEIGGGGYKPVKENIFILKDRLEKEKEGKQAIFEKLRRDPLSDFPEKCPPGGADSVVVYTTSLRGVRRTFEDCARVLNIFEVHRVVTDERDVSLHGEFLKELRELLGEEEASVPRVFMKGRYVGGVEELSELNETGKLGRIVRAGRLETGIGRQACEGCGGARFVPCLECGGSCKVVVDGVKERCGKCNENGLALCPACA</sequence>